<feature type="compositionally biased region" description="Low complexity" evidence="1">
    <location>
        <begin position="23"/>
        <end position="48"/>
    </location>
</feature>
<keyword evidence="2" id="KW-0645">Protease</keyword>
<keyword evidence="2" id="KW-0378">Hydrolase</keyword>
<organism evidence="2">
    <name type="scientific">Siphoviridae sp. ct3q24</name>
    <dbReference type="NCBI Taxonomy" id="2827772"/>
    <lineage>
        <taxon>Viruses</taxon>
        <taxon>Duplodnaviria</taxon>
        <taxon>Heunggongvirae</taxon>
        <taxon>Uroviricota</taxon>
        <taxon>Caudoviricetes</taxon>
    </lineage>
</organism>
<dbReference type="GO" id="GO:0006508">
    <property type="term" value="P:proteolysis"/>
    <property type="evidence" value="ECO:0007669"/>
    <property type="project" value="UniProtKB-KW"/>
</dbReference>
<sequence length="200" mass="21282">MAEDTLLGGQLDTDSAQDGNQPEVEQQSTSDTTTTEETASTPAPTVPEQYDFSEAVGDQLDAETAASFSDVLKSVGATQEQASAIAKYGVGYAQQIANQAVQYQEEQAAKQSQEWAEATRKELGASFDDTIAQCGTAVEYLERVVPNIREILNENGLGNRVEVVRAFAKIGQLVSEDRGHDTNGLGSAQTAADILYGGNK</sequence>
<protein>
    <submittedName>
        <fullName evidence="2">Putative protease</fullName>
    </submittedName>
</protein>
<dbReference type="GO" id="GO:0008233">
    <property type="term" value="F:peptidase activity"/>
    <property type="evidence" value="ECO:0007669"/>
    <property type="project" value="UniProtKB-KW"/>
</dbReference>
<feature type="region of interest" description="Disordered" evidence="1">
    <location>
        <begin position="1"/>
        <end position="49"/>
    </location>
</feature>
<evidence type="ECO:0000313" key="2">
    <source>
        <dbReference type="EMBL" id="DAF49310.1"/>
    </source>
</evidence>
<reference evidence="2" key="1">
    <citation type="journal article" date="2021" name="Proc. Natl. Acad. Sci. U.S.A.">
        <title>A Catalog of Tens of Thousands of Viruses from Human Metagenomes Reveals Hidden Associations with Chronic Diseases.</title>
        <authorList>
            <person name="Tisza M.J."/>
            <person name="Buck C.B."/>
        </authorList>
    </citation>
    <scope>NUCLEOTIDE SEQUENCE</scope>
    <source>
        <strain evidence="2">Ct3q24</strain>
    </source>
</reference>
<dbReference type="EMBL" id="BK032580">
    <property type="protein sequence ID" value="DAF49310.1"/>
    <property type="molecule type" value="Genomic_DNA"/>
</dbReference>
<accession>A0A8S5SEB6</accession>
<evidence type="ECO:0000256" key="1">
    <source>
        <dbReference type="SAM" id="MobiDB-lite"/>
    </source>
</evidence>
<proteinExistence type="predicted"/>
<name>A0A8S5SEB6_9CAUD</name>